<dbReference type="EMBL" id="MGEH01000009">
    <property type="protein sequence ID" value="OGL79442.1"/>
    <property type="molecule type" value="Genomic_DNA"/>
</dbReference>
<reference evidence="3 4" key="1">
    <citation type="journal article" date="2016" name="Nat. Commun.">
        <title>Thousands of microbial genomes shed light on interconnected biogeochemical processes in an aquifer system.</title>
        <authorList>
            <person name="Anantharaman K."/>
            <person name="Brown C.T."/>
            <person name="Hug L.A."/>
            <person name="Sharon I."/>
            <person name="Castelle C.J."/>
            <person name="Probst A.J."/>
            <person name="Thomas B.C."/>
            <person name="Singh A."/>
            <person name="Wilkins M.J."/>
            <person name="Karaoz U."/>
            <person name="Brodie E.L."/>
            <person name="Williams K.H."/>
            <person name="Hubbard S.S."/>
            <person name="Banfield J.F."/>
        </authorList>
    </citation>
    <scope>NUCLEOTIDE SEQUENCE [LARGE SCALE GENOMIC DNA]</scope>
</reference>
<evidence type="ECO:0000313" key="3">
    <source>
        <dbReference type="EMBL" id="OGL79442.1"/>
    </source>
</evidence>
<dbReference type="PANTHER" id="PTHR43393:SF3">
    <property type="entry name" value="LYSINE DECARBOXYLASE-LIKE PROTEIN"/>
    <property type="match status" value="1"/>
</dbReference>
<keyword evidence="1" id="KW-0378">Hydrolase</keyword>
<gene>
    <name evidence="3" type="ORF">A3E39_04000</name>
</gene>
<accession>A0A1F7UMF3</accession>
<dbReference type="GO" id="GO:0009691">
    <property type="term" value="P:cytokinin biosynthetic process"/>
    <property type="evidence" value="ECO:0007669"/>
    <property type="project" value="UniProtKB-UniRule"/>
</dbReference>
<organism evidence="3 4">
    <name type="scientific">Candidatus Uhrbacteria bacterium RIFCSPHIGHO2_12_FULL_60_25</name>
    <dbReference type="NCBI Taxonomy" id="1802399"/>
    <lineage>
        <taxon>Bacteria</taxon>
        <taxon>Candidatus Uhriibacteriota</taxon>
    </lineage>
</organism>
<evidence type="ECO:0000256" key="1">
    <source>
        <dbReference type="RuleBase" id="RU363015"/>
    </source>
</evidence>
<proteinExistence type="inferred from homology"/>
<sequence>MPKKMSALPKSRRALSDEGARRKASWGKPAHEYEHGKRYTKWLCDPGDVCRPMDAELGAFQENPNWKIFRIMAEFVEGFEFLDKLHGEVTIFGSARAGSGDPSYKIAKKLGALLGKEGYTVVTGGGPGIMEAANWGAFDAGGESVGLDIELPSEQRRNQFVRKALGFHYFFTRKVMLSASAQAYVFFPGGFGTLDEMTEMVTLIQTGKIPKDVPAILVGKDFWQPFVDWVTEKLYRERRYISKDDIALLRVVDSAEEAMAIIRTTHERPYGSERQTALSRKWEVKGVGKKK</sequence>
<comment type="caution">
    <text evidence="3">The sequence shown here is derived from an EMBL/GenBank/DDBJ whole genome shotgun (WGS) entry which is preliminary data.</text>
</comment>
<dbReference type="InterPro" id="IPR052341">
    <property type="entry name" value="LOG_family_nucleotidases"/>
</dbReference>
<keyword evidence="1" id="KW-0203">Cytokinin biosynthesis</keyword>
<dbReference type="SUPFAM" id="SSF102405">
    <property type="entry name" value="MCP/YpsA-like"/>
    <property type="match status" value="1"/>
</dbReference>
<dbReference type="InterPro" id="IPR005269">
    <property type="entry name" value="LOG"/>
</dbReference>
<dbReference type="Pfam" id="PF03641">
    <property type="entry name" value="Lysine_decarbox"/>
    <property type="match status" value="1"/>
</dbReference>
<protein>
    <recommendedName>
        <fullName evidence="1">Cytokinin riboside 5'-monophosphate phosphoribohydrolase</fullName>
        <ecNumber evidence="1">3.2.2.n1</ecNumber>
    </recommendedName>
</protein>
<evidence type="ECO:0000313" key="4">
    <source>
        <dbReference type="Proteomes" id="UP000176603"/>
    </source>
</evidence>
<feature type="region of interest" description="Disordered" evidence="2">
    <location>
        <begin position="1"/>
        <end position="27"/>
    </location>
</feature>
<dbReference type="EC" id="3.2.2.n1" evidence="1"/>
<dbReference type="STRING" id="1802399.A3E39_04000"/>
<dbReference type="NCBIfam" id="TIGR00730">
    <property type="entry name" value="Rossman fold protein, TIGR00730 family"/>
    <property type="match status" value="1"/>
</dbReference>
<dbReference type="InterPro" id="IPR031100">
    <property type="entry name" value="LOG_fam"/>
</dbReference>
<name>A0A1F7UMF3_9BACT</name>
<dbReference type="Gene3D" id="3.40.50.450">
    <property type="match status" value="1"/>
</dbReference>
<evidence type="ECO:0000256" key="2">
    <source>
        <dbReference type="SAM" id="MobiDB-lite"/>
    </source>
</evidence>
<dbReference type="GO" id="GO:0005829">
    <property type="term" value="C:cytosol"/>
    <property type="evidence" value="ECO:0007669"/>
    <property type="project" value="TreeGrafter"/>
</dbReference>
<dbReference type="GO" id="GO:0016787">
    <property type="term" value="F:hydrolase activity"/>
    <property type="evidence" value="ECO:0007669"/>
    <property type="project" value="UniProtKB-KW"/>
</dbReference>
<dbReference type="AlphaFoldDB" id="A0A1F7UMF3"/>
<dbReference type="Proteomes" id="UP000176603">
    <property type="component" value="Unassembled WGS sequence"/>
</dbReference>
<comment type="similarity">
    <text evidence="1">Belongs to the LOG family.</text>
</comment>
<dbReference type="PANTHER" id="PTHR43393">
    <property type="entry name" value="CYTOKININ RIBOSIDE 5'-MONOPHOSPHATE PHOSPHORIBOHYDROLASE"/>
    <property type="match status" value="1"/>
</dbReference>